<keyword evidence="1" id="KW-0808">Transferase</keyword>
<sequence>MAYPYFVPDRLVVAPPFEHIDRGLVKHVIMRGEDFLSFSYHQVQDSLLLYYMRQTTGSLVLDKLMVVCFRPCGDEGYSYIKEVLKRGVCLDGACYRFLGQGKDRLRGKTCFLVTENDLVIYDFLSRFINFSEVKGVTNRAGCLDLLMTGFKKTVSLKFTDCSVLKDTKKGKYNFTQGCGFMSIEFAAEIQMKEGLQLPPCAVLGMYQGFYGTLVIRTNLNECKVEFRESMKKFSVSDEELRNDLTTFAVLDYSRPYTNGYLNIQTVMLLADRGVSHDYLKQLQEDYYTMLENLCTNRSRAAYFLRTTGNTELLRILQSSDPQAIQKELEKLRKAEILNMKCCDQLDGGRRLPNSNLGLQTRLRVLVPKSRVVLGVCDPYGKLKSGECYFSPTMSDEEEGEYSTVEKVVILRSPCYHSGDIRVLKVRRKQAEYSYLKDCIVFPVQGTRPHALECGGANLAGSKFFVTWDTNLVPTWNEAPFDYSPKPVDKVNTRLSRSTQPLSRLSGRVRNRAQRSLPSVFGDRDSYQKRKKVKVLQEMAGHFADASNDSLCKLDATFMKYAALVGPSSKECRHIHQHLVNALSGQTKGEELEKVCDKHEHDLQAYEALEKRPRSSSMQRLRVRLGLTRPVFQPGDDVWEAMELRAKDFYEQVSPFYSERRGSMRSVRSMADRASISSAFDRTSSFVSSTKVDISKQED</sequence>
<evidence type="ECO:0000259" key="2">
    <source>
        <dbReference type="Pfam" id="PF05183"/>
    </source>
</evidence>
<evidence type="ECO:0000256" key="1">
    <source>
        <dbReference type="RuleBase" id="RU363098"/>
    </source>
</evidence>
<dbReference type="AlphaFoldDB" id="A0A913YXY8"/>
<dbReference type="EnsemblMetazoa" id="XM_028663155.1">
    <property type="protein sequence ID" value="XP_028518956.1"/>
    <property type="gene ID" value="LOC110252393"/>
</dbReference>
<dbReference type="PANTHER" id="PTHR23079">
    <property type="entry name" value="RNA-DEPENDENT RNA POLYMERASE"/>
    <property type="match status" value="1"/>
</dbReference>
<dbReference type="RefSeq" id="XP_028518956.1">
    <property type="nucleotide sequence ID" value="XM_028663155.1"/>
</dbReference>
<dbReference type="PANTHER" id="PTHR23079:SF55">
    <property type="entry name" value="RNA-DIRECTED RNA POLYMERASE"/>
    <property type="match status" value="1"/>
</dbReference>
<name>A0A913YXY8_EXADI</name>
<protein>
    <recommendedName>
        <fullName evidence="1">RNA-dependent RNA polymerase</fullName>
        <ecNumber evidence="1">2.7.7.48</ecNumber>
    </recommendedName>
</protein>
<keyword evidence="1" id="KW-0694">RNA-binding</keyword>
<dbReference type="Proteomes" id="UP000887567">
    <property type="component" value="Unplaced"/>
</dbReference>
<proteinExistence type="inferred from homology"/>
<dbReference type="GO" id="GO:0003723">
    <property type="term" value="F:RNA binding"/>
    <property type="evidence" value="ECO:0007669"/>
    <property type="project" value="UniProtKB-KW"/>
</dbReference>
<keyword evidence="4" id="KW-1185">Reference proteome</keyword>
<accession>A0A913YXY8</accession>
<dbReference type="Pfam" id="PF05183">
    <property type="entry name" value="RdRP"/>
    <property type="match status" value="1"/>
</dbReference>
<evidence type="ECO:0000313" key="3">
    <source>
        <dbReference type="EnsemblMetazoa" id="XP_028518956.1"/>
    </source>
</evidence>
<reference evidence="3" key="1">
    <citation type="submission" date="2022-11" db="UniProtKB">
        <authorList>
            <consortium name="EnsemblMetazoa"/>
        </authorList>
    </citation>
    <scope>IDENTIFICATION</scope>
</reference>
<dbReference type="GO" id="GO:0031380">
    <property type="term" value="C:nuclear RNA-directed RNA polymerase complex"/>
    <property type="evidence" value="ECO:0007669"/>
    <property type="project" value="TreeGrafter"/>
</dbReference>
<organism evidence="3 4">
    <name type="scientific">Exaiptasia diaphana</name>
    <name type="common">Tropical sea anemone</name>
    <name type="synonym">Aiptasia pulchella</name>
    <dbReference type="NCBI Taxonomy" id="2652724"/>
    <lineage>
        <taxon>Eukaryota</taxon>
        <taxon>Metazoa</taxon>
        <taxon>Cnidaria</taxon>
        <taxon>Anthozoa</taxon>
        <taxon>Hexacorallia</taxon>
        <taxon>Actiniaria</taxon>
        <taxon>Aiptasiidae</taxon>
        <taxon>Exaiptasia</taxon>
    </lineage>
</organism>
<dbReference type="OrthoDB" id="6513042at2759"/>
<dbReference type="GeneID" id="110252393"/>
<dbReference type="EnsemblMetazoa" id="XM_021059213.2">
    <property type="protein sequence ID" value="XP_020914872.1"/>
    <property type="gene ID" value="LOC110252393"/>
</dbReference>
<dbReference type="GO" id="GO:0030422">
    <property type="term" value="P:siRNA processing"/>
    <property type="evidence" value="ECO:0007669"/>
    <property type="project" value="TreeGrafter"/>
</dbReference>
<keyword evidence="1" id="KW-0696">RNA-directed RNA polymerase</keyword>
<keyword evidence="1" id="KW-0548">Nucleotidyltransferase</keyword>
<dbReference type="GO" id="GO:0003968">
    <property type="term" value="F:RNA-directed RNA polymerase activity"/>
    <property type="evidence" value="ECO:0007669"/>
    <property type="project" value="UniProtKB-KW"/>
</dbReference>
<comment type="similarity">
    <text evidence="1">Belongs to the RdRP family.</text>
</comment>
<dbReference type="InterPro" id="IPR007855">
    <property type="entry name" value="RDRP"/>
</dbReference>
<dbReference type="KEGG" id="epa:110252393"/>
<feature type="domain" description="RDRP core" evidence="2">
    <location>
        <begin position="77"/>
        <end position="607"/>
    </location>
</feature>
<dbReference type="EC" id="2.7.7.48" evidence="1"/>
<dbReference type="InterPro" id="IPR057596">
    <property type="entry name" value="RDRP_core"/>
</dbReference>
<dbReference type="RefSeq" id="XP_020914872.1">
    <property type="nucleotide sequence ID" value="XM_021059213.2"/>
</dbReference>
<evidence type="ECO:0000313" key="4">
    <source>
        <dbReference type="Proteomes" id="UP000887567"/>
    </source>
</evidence>
<comment type="catalytic activity">
    <reaction evidence="1">
        <text>RNA(n) + a ribonucleoside 5'-triphosphate = RNA(n+1) + diphosphate</text>
        <dbReference type="Rhea" id="RHEA:21248"/>
        <dbReference type="Rhea" id="RHEA-COMP:14527"/>
        <dbReference type="Rhea" id="RHEA-COMP:17342"/>
        <dbReference type="ChEBI" id="CHEBI:33019"/>
        <dbReference type="ChEBI" id="CHEBI:61557"/>
        <dbReference type="ChEBI" id="CHEBI:140395"/>
        <dbReference type="EC" id="2.7.7.48"/>
    </reaction>
</comment>